<name>A0ABN2WFN0_9ACTN</name>
<feature type="region of interest" description="Disordered" evidence="1">
    <location>
        <begin position="75"/>
        <end position="100"/>
    </location>
</feature>
<evidence type="ECO:0000313" key="4">
    <source>
        <dbReference type="Proteomes" id="UP001500016"/>
    </source>
</evidence>
<keyword evidence="2" id="KW-0472">Membrane</keyword>
<proteinExistence type="predicted"/>
<evidence type="ECO:0000256" key="1">
    <source>
        <dbReference type="SAM" id="MobiDB-lite"/>
    </source>
</evidence>
<reference evidence="3 4" key="1">
    <citation type="journal article" date="2019" name="Int. J. Syst. Evol. Microbiol.">
        <title>The Global Catalogue of Microorganisms (GCM) 10K type strain sequencing project: providing services to taxonomists for standard genome sequencing and annotation.</title>
        <authorList>
            <consortium name="The Broad Institute Genomics Platform"/>
            <consortium name="The Broad Institute Genome Sequencing Center for Infectious Disease"/>
            <person name="Wu L."/>
            <person name="Ma J."/>
        </authorList>
    </citation>
    <scope>NUCLEOTIDE SEQUENCE [LARGE SCALE GENOMIC DNA]</scope>
    <source>
        <strain evidence="3 4">JCM 15478</strain>
    </source>
</reference>
<accession>A0ABN2WFN0</accession>
<evidence type="ECO:0000256" key="2">
    <source>
        <dbReference type="SAM" id="Phobius"/>
    </source>
</evidence>
<sequence length="131" mass="13869">MDTSWWVALGVVVLLAFVAALVDGRGRLGPRRRDGLPGEPPAPGEVWLARLPGGKEHPFLVLTVRADGGARVARLAPEPPGSPEVLVLPPEGGGPLYPEPEGLADIGAARLVRRTGEVAPEVWDEVRHLAE</sequence>
<keyword evidence="2" id="KW-0812">Transmembrane</keyword>
<evidence type="ECO:0000313" key="3">
    <source>
        <dbReference type="EMBL" id="GAA2090722.1"/>
    </source>
</evidence>
<feature type="transmembrane region" description="Helical" evidence="2">
    <location>
        <begin position="6"/>
        <end position="24"/>
    </location>
</feature>
<comment type="caution">
    <text evidence="3">The sequence shown here is derived from an EMBL/GenBank/DDBJ whole genome shotgun (WGS) entry which is preliminary data.</text>
</comment>
<dbReference type="EMBL" id="BAAAPE010000013">
    <property type="protein sequence ID" value="GAA2090722.1"/>
    <property type="molecule type" value="Genomic_DNA"/>
</dbReference>
<gene>
    <name evidence="3" type="ORF">GCM10009801_55860</name>
</gene>
<evidence type="ECO:0008006" key="5">
    <source>
        <dbReference type="Google" id="ProtNLM"/>
    </source>
</evidence>
<keyword evidence="2" id="KW-1133">Transmembrane helix</keyword>
<dbReference type="RefSeq" id="WP_344532056.1">
    <property type="nucleotide sequence ID" value="NZ_BAAAPE010000013.1"/>
</dbReference>
<protein>
    <recommendedName>
        <fullName evidence="5">Type II toxin-antitoxin system PemK/MazF family toxin</fullName>
    </recommendedName>
</protein>
<organism evidence="3 4">
    <name type="scientific">Streptomyces albiaxialis</name>
    <dbReference type="NCBI Taxonomy" id="329523"/>
    <lineage>
        <taxon>Bacteria</taxon>
        <taxon>Bacillati</taxon>
        <taxon>Actinomycetota</taxon>
        <taxon>Actinomycetes</taxon>
        <taxon>Kitasatosporales</taxon>
        <taxon>Streptomycetaceae</taxon>
        <taxon>Streptomyces</taxon>
    </lineage>
</organism>
<keyword evidence="4" id="KW-1185">Reference proteome</keyword>
<dbReference type="Proteomes" id="UP001500016">
    <property type="component" value="Unassembled WGS sequence"/>
</dbReference>